<dbReference type="AlphaFoldDB" id="A0A1N7SKT5"/>
<reference evidence="1 2" key="1">
    <citation type="submission" date="2016-12" db="EMBL/GenBank/DDBJ databases">
        <authorList>
            <person name="Song W.-J."/>
            <person name="Kurnit D.M."/>
        </authorList>
    </citation>
    <scope>NUCLEOTIDE SEQUENCE [LARGE SCALE GENOMIC DNA]</scope>
    <source>
        <strain evidence="1 2">STM7296</strain>
    </source>
</reference>
<evidence type="ECO:0000313" key="1">
    <source>
        <dbReference type="EMBL" id="SIT47998.1"/>
    </source>
</evidence>
<gene>
    <name evidence="1" type="ORF">BN2475_880001</name>
</gene>
<dbReference type="Proteomes" id="UP000187012">
    <property type="component" value="Unassembled WGS sequence"/>
</dbReference>
<dbReference type="EMBL" id="CYGX02000088">
    <property type="protein sequence ID" value="SIT47998.1"/>
    <property type="molecule type" value="Genomic_DNA"/>
</dbReference>
<accession>A0A1N7SKT5</accession>
<evidence type="ECO:0000313" key="2">
    <source>
        <dbReference type="Proteomes" id="UP000187012"/>
    </source>
</evidence>
<sequence length="89" mass="10206">MISMQENALGHHFSEVPKAELVTRVPERTQDNNFAIEVAPVEQSVNVFQLTHWLVLVKIPSVTDQRIQIAALLLRYQRTAQPMTAVRKR</sequence>
<keyword evidence="2" id="KW-1185">Reference proteome</keyword>
<proteinExistence type="predicted"/>
<organism evidence="1 2">
    <name type="scientific">Paraburkholderia ribeironis</name>
    <dbReference type="NCBI Taxonomy" id="1247936"/>
    <lineage>
        <taxon>Bacteria</taxon>
        <taxon>Pseudomonadati</taxon>
        <taxon>Pseudomonadota</taxon>
        <taxon>Betaproteobacteria</taxon>
        <taxon>Burkholderiales</taxon>
        <taxon>Burkholderiaceae</taxon>
        <taxon>Paraburkholderia</taxon>
    </lineage>
</organism>
<protein>
    <submittedName>
        <fullName evidence="1">Uncharacterized protein</fullName>
    </submittedName>
</protein>
<name>A0A1N7SKT5_9BURK</name>